<gene>
    <name evidence="3" type="ORF">DDE83_007847</name>
</gene>
<keyword evidence="4" id="KW-1185">Reference proteome</keyword>
<sequence length="185" mass="21551">MALLDQMAPDVLSSTKTPLATREKLVDSFRTENDDIKEEFEESGRQVKTFNYYFLLLALLVIIIAMVFWFLHRRRLRRRQFCRQSGEQALERDVEGWANPRRFMHGRQRANDAVPLRQTADRCEGLDEHGEAPPPYHSKPEDTTLSVTIPLRTLPRDESERTQPPQYHDRNGRVVNTGGQETTRT</sequence>
<keyword evidence="2" id="KW-0472">Membrane</keyword>
<feature type="compositionally biased region" description="Basic and acidic residues" evidence="1">
    <location>
        <begin position="154"/>
        <end position="172"/>
    </location>
</feature>
<organism evidence="3 4">
    <name type="scientific">Stemphylium lycopersici</name>
    <name type="common">Tomato gray leaf spot disease fungus</name>
    <name type="synonym">Thyrospora lycopersici</name>
    <dbReference type="NCBI Taxonomy" id="183478"/>
    <lineage>
        <taxon>Eukaryota</taxon>
        <taxon>Fungi</taxon>
        <taxon>Dikarya</taxon>
        <taxon>Ascomycota</taxon>
        <taxon>Pezizomycotina</taxon>
        <taxon>Dothideomycetes</taxon>
        <taxon>Pleosporomycetidae</taxon>
        <taxon>Pleosporales</taxon>
        <taxon>Pleosporineae</taxon>
        <taxon>Pleosporaceae</taxon>
        <taxon>Stemphylium</taxon>
    </lineage>
</organism>
<dbReference type="EMBL" id="QGDH01000155">
    <property type="protein sequence ID" value="RAR04437.1"/>
    <property type="molecule type" value="Genomic_DNA"/>
</dbReference>
<accession>A0A364MUX9</accession>
<evidence type="ECO:0000313" key="4">
    <source>
        <dbReference type="Proteomes" id="UP000249619"/>
    </source>
</evidence>
<name>A0A364MUX9_STELY</name>
<dbReference type="AlphaFoldDB" id="A0A364MUX9"/>
<comment type="caution">
    <text evidence="3">The sequence shown here is derived from an EMBL/GenBank/DDBJ whole genome shotgun (WGS) entry which is preliminary data.</text>
</comment>
<keyword evidence="2" id="KW-1133">Transmembrane helix</keyword>
<evidence type="ECO:0000256" key="2">
    <source>
        <dbReference type="SAM" id="Phobius"/>
    </source>
</evidence>
<evidence type="ECO:0000313" key="3">
    <source>
        <dbReference type="EMBL" id="RAR04437.1"/>
    </source>
</evidence>
<feature type="transmembrane region" description="Helical" evidence="2">
    <location>
        <begin position="50"/>
        <end position="71"/>
    </location>
</feature>
<protein>
    <submittedName>
        <fullName evidence="3">Uncharacterized protein</fullName>
    </submittedName>
</protein>
<reference evidence="4" key="1">
    <citation type="submission" date="2018-05" db="EMBL/GenBank/DDBJ databases">
        <title>Draft genome sequence of Stemphylium lycopersici strain CIDEFI 213.</title>
        <authorList>
            <person name="Medina R."/>
            <person name="Franco M.E.E."/>
            <person name="Lucentini C.G."/>
            <person name="Saparrat M.C.N."/>
            <person name="Balatti P.A."/>
        </authorList>
    </citation>
    <scope>NUCLEOTIDE SEQUENCE [LARGE SCALE GENOMIC DNA]</scope>
    <source>
        <strain evidence="4">CIDEFI 213</strain>
    </source>
</reference>
<dbReference type="Proteomes" id="UP000249619">
    <property type="component" value="Unassembled WGS sequence"/>
</dbReference>
<feature type="region of interest" description="Disordered" evidence="1">
    <location>
        <begin position="125"/>
        <end position="185"/>
    </location>
</feature>
<proteinExistence type="predicted"/>
<evidence type="ECO:0000256" key="1">
    <source>
        <dbReference type="SAM" id="MobiDB-lite"/>
    </source>
</evidence>
<keyword evidence="2" id="KW-0812">Transmembrane</keyword>